<keyword evidence="3" id="KW-1185">Reference proteome</keyword>
<name>A0AAV4APE1_9GAST</name>
<evidence type="ECO:0000313" key="2">
    <source>
        <dbReference type="EMBL" id="GFO09233.1"/>
    </source>
</evidence>
<accession>A0AAV4APE1</accession>
<organism evidence="2 3">
    <name type="scientific">Plakobranchus ocellatus</name>
    <dbReference type="NCBI Taxonomy" id="259542"/>
    <lineage>
        <taxon>Eukaryota</taxon>
        <taxon>Metazoa</taxon>
        <taxon>Spiralia</taxon>
        <taxon>Lophotrochozoa</taxon>
        <taxon>Mollusca</taxon>
        <taxon>Gastropoda</taxon>
        <taxon>Heterobranchia</taxon>
        <taxon>Euthyneura</taxon>
        <taxon>Panpulmonata</taxon>
        <taxon>Sacoglossa</taxon>
        <taxon>Placobranchoidea</taxon>
        <taxon>Plakobranchidae</taxon>
        <taxon>Plakobranchus</taxon>
    </lineage>
</organism>
<dbReference type="Proteomes" id="UP000735302">
    <property type="component" value="Unassembled WGS sequence"/>
</dbReference>
<sequence length="84" mass="9419">MKLQVLSAALRYCTNGCPKFSGQRKSTAFHAPGPGKERQSNARIGRAKLTQSEVESMLRHTPKLSKGSDRLFRKLHDKGEYCNL</sequence>
<evidence type="ECO:0000256" key="1">
    <source>
        <dbReference type="SAM" id="MobiDB-lite"/>
    </source>
</evidence>
<feature type="region of interest" description="Disordered" evidence="1">
    <location>
        <begin position="24"/>
        <end position="43"/>
    </location>
</feature>
<comment type="caution">
    <text evidence="2">The sequence shown here is derived from an EMBL/GenBank/DDBJ whole genome shotgun (WGS) entry which is preliminary data.</text>
</comment>
<proteinExistence type="predicted"/>
<reference evidence="2 3" key="1">
    <citation type="journal article" date="2021" name="Elife">
        <title>Chloroplast acquisition without the gene transfer in kleptoplastic sea slugs, Plakobranchus ocellatus.</title>
        <authorList>
            <person name="Maeda T."/>
            <person name="Takahashi S."/>
            <person name="Yoshida T."/>
            <person name="Shimamura S."/>
            <person name="Takaki Y."/>
            <person name="Nagai Y."/>
            <person name="Toyoda A."/>
            <person name="Suzuki Y."/>
            <person name="Arimoto A."/>
            <person name="Ishii H."/>
            <person name="Satoh N."/>
            <person name="Nishiyama T."/>
            <person name="Hasebe M."/>
            <person name="Maruyama T."/>
            <person name="Minagawa J."/>
            <person name="Obokata J."/>
            <person name="Shigenobu S."/>
        </authorList>
    </citation>
    <scope>NUCLEOTIDE SEQUENCE [LARGE SCALE GENOMIC DNA]</scope>
</reference>
<gene>
    <name evidence="2" type="ORF">PoB_003573800</name>
</gene>
<protein>
    <submittedName>
        <fullName evidence="2">Uncharacterized protein</fullName>
    </submittedName>
</protein>
<dbReference type="AlphaFoldDB" id="A0AAV4APE1"/>
<dbReference type="EMBL" id="BLXT01004061">
    <property type="protein sequence ID" value="GFO09233.1"/>
    <property type="molecule type" value="Genomic_DNA"/>
</dbReference>
<evidence type="ECO:0000313" key="3">
    <source>
        <dbReference type="Proteomes" id="UP000735302"/>
    </source>
</evidence>